<protein>
    <submittedName>
        <fullName evidence="1">612_t:CDS:1</fullName>
    </submittedName>
</protein>
<name>A0ACA9QDI0_9GLOM</name>
<proteinExistence type="predicted"/>
<evidence type="ECO:0000313" key="1">
    <source>
        <dbReference type="EMBL" id="CAG8745172.1"/>
    </source>
</evidence>
<reference evidence="1" key="1">
    <citation type="submission" date="2021-06" db="EMBL/GenBank/DDBJ databases">
        <authorList>
            <person name="Kallberg Y."/>
            <person name="Tangrot J."/>
            <person name="Rosling A."/>
        </authorList>
    </citation>
    <scope>NUCLEOTIDE SEQUENCE</scope>
    <source>
        <strain evidence="1">MA461A</strain>
    </source>
</reference>
<evidence type="ECO:0000313" key="2">
    <source>
        <dbReference type="Proteomes" id="UP000789920"/>
    </source>
</evidence>
<dbReference type="Proteomes" id="UP000789920">
    <property type="component" value="Unassembled WGS sequence"/>
</dbReference>
<dbReference type="EMBL" id="CAJVQC010030306">
    <property type="protein sequence ID" value="CAG8745172.1"/>
    <property type="molecule type" value="Genomic_DNA"/>
</dbReference>
<comment type="caution">
    <text evidence="1">The sequence shown here is derived from an EMBL/GenBank/DDBJ whole genome shotgun (WGS) entry which is preliminary data.</text>
</comment>
<feature type="non-terminal residue" evidence="1">
    <location>
        <position position="250"/>
    </location>
</feature>
<accession>A0ACA9QDI0</accession>
<gene>
    <name evidence="1" type="ORF">RPERSI_LOCUS13578</name>
</gene>
<sequence>HNQQASHLRALDYNLYSSPDTFYISWKVLPTHAFSNSKTKFPSFVSTLFNWRIDVVTIPPDEKNYQKYIDSITVTDLNFKIINHLIKAVIKFVILNLLVEYLKYNKPEIPKRSYRLRVLDYLITGHPFIETYTFFYCFLWSIHIILAFSLVWNKACILFGIILRPLLSDSVKENKKLQEPKSLKIIIKEWLILSLFYTKPLMGNPILSTDPRDFWSNQWHQVYGEIFHDLGYLPVRNYFKHNKILGRMLG</sequence>
<organism evidence="1 2">
    <name type="scientific">Racocetra persica</name>
    <dbReference type="NCBI Taxonomy" id="160502"/>
    <lineage>
        <taxon>Eukaryota</taxon>
        <taxon>Fungi</taxon>
        <taxon>Fungi incertae sedis</taxon>
        <taxon>Mucoromycota</taxon>
        <taxon>Glomeromycotina</taxon>
        <taxon>Glomeromycetes</taxon>
        <taxon>Diversisporales</taxon>
        <taxon>Gigasporaceae</taxon>
        <taxon>Racocetra</taxon>
    </lineage>
</organism>
<feature type="non-terminal residue" evidence="1">
    <location>
        <position position="1"/>
    </location>
</feature>
<keyword evidence="2" id="KW-1185">Reference proteome</keyword>